<dbReference type="SUPFAM" id="SSF51246">
    <property type="entry name" value="Rudiment single hybrid motif"/>
    <property type="match status" value="1"/>
</dbReference>
<dbReference type="Gene3D" id="3.30.470.20">
    <property type="entry name" value="ATP-grasp fold, B domain"/>
    <property type="match status" value="1"/>
</dbReference>
<dbReference type="CDD" id="cd06850">
    <property type="entry name" value="biotinyl_domain"/>
    <property type="match status" value="1"/>
</dbReference>
<gene>
    <name evidence="10" type="ORF">CCAE0312_LOCUS7568</name>
</gene>
<reference evidence="10" key="1">
    <citation type="submission" date="2021-01" db="EMBL/GenBank/DDBJ databases">
        <authorList>
            <person name="Corre E."/>
            <person name="Pelletier E."/>
            <person name="Niang G."/>
            <person name="Scheremetjew M."/>
            <person name="Finn R."/>
            <person name="Kale V."/>
            <person name="Holt S."/>
            <person name="Cochrane G."/>
            <person name="Meng A."/>
            <person name="Brown T."/>
            <person name="Cohen L."/>
        </authorList>
    </citation>
    <scope>NUCLEOTIDE SEQUENCE</scope>
    <source>
        <strain evidence="10">SAG 36.94</strain>
    </source>
</reference>
<dbReference type="FunFam" id="3.30.1490.20:FF:000003">
    <property type="entry name" value="acetyl-CoA carboxylase isoform X1"/>
    <property type="match status" value="1"/>
</dbReference>
<dbReference type="InterPro" id="IPR050856">
    <property type="entry name" value="Biotin_carboxylase_complex"/>
</dbReference>
<dbReference type="PANTHER" id="PTHR18866:SF33">
    <property type="entry name" value="METHYLCROTONOYL-COA CARBOXYLASE SUBUNIT ALPHA, MITOCHONDRIAL-RELATED"/>
    <property type="match status" value="1"/>
</dbReference>
<dbReference type="PROSITE" id="PS00866">
    <property type="entry name" value="CPSASE_1"/>
    <property type="match status" value="1"/>
</dbReference>
<proteinExistence type="predicted"/>
<evidence type="ECO:0000256" key="2">
    <source>
        <dbReference type="ARBA" id="ARBA00022598"/>
    </source>
</evidence>
<dbReference type="GO" id="GO:0005524">
    <property type="term" value="F:ATP binding"/>
    <property type="evidence" value="ECO:0007669"/>
    <property type="project" value="UniProtKB-UniRule"/>
</dbReference>
<dbReference type="PROSITE" id="PS50975">
    <property type="entry name" value="ATP_GRASP"/>
    <property type="match status" value="1"/>
</dbReference>
<name>A0A7S1XG67_9RHOD</name>
<evidence type="ECO:0000256" key="5">
    <source>
        <dbReference type="ARBA" id="ARBA00023267"/>
    </source>
</evidence>
<evidence type="ECO:0000256" key="6">
    <source>
        <dbReference type="PROSITE-ProRule" id="PRU00409"/>
    </source>
</evidence>
<evidence type="ECO:0000259" key="8">
    <source>
        <dbReference type="PROSITE" id="PS50975"/>
    </source>
</evidence>
<dbReference type="PROSITE" id="PS00867">
    <property type="entry name" value="CPSASE_2"/>
    <property type="match status" value="1"/>
</dbReference>
<evidence type="ECO:0000313" key="10">
    <source>
        <dbReference type="EMBL" id="CAD9235477.1"/>
    </source>
</evidence>
<dbReference type="PROSITE" id="PS50968">
    <property type="entry name" value="BIOTINYL_LIPOYL"/>
    <property type="match status" value="1"/>
</dbReference>
<accession>A0A7S1XG67</accession>
<sequence length="597" mass="66598">MGSKAVARSLMSQAGIPVVPGFDGDNQSASFLLEAADHIGYPVMIKPAMGGGGKGMKICTAREHFASLLQVSQKEARGSCGDDRVVLERYISRSRHVEVQIFGDDQENMLHLYTRDCSAQRRHQKIIEEAPAPDLTDHERERIGQIAVDAGHAVKYRNAGTVEFIVDLTSNAKEFFFLEVNTRLQVEHTVTEMVTGQDLVEWQLRIAGGEQLPILLQEQVPCRGSSMEARIYAENPEQDFLPQSGTLNVVDFSGAEQLGSRIDTGVEQGDHVSVFYDPILAKVVTWGATRTIAREKLYESLNAISIRGIQTNVSYASQILQLPEFIRGGFDTSILQNMHKQNREGHRSHTKENPFRFKDWKNLIVSIARFVLDLKCRPHWLPGGWGHIACSGFETNRTGGLNISISEAGHTGPPVVVNLEKLREGQIELVSLTSGNENSVIRVMDHVIRDIGPGTEQVHMHLGVWSKDTYQNYYFMISIIEGRDFFVSDCSSSSQSAFHLRHVPLDLEEFRILDESTQMELTRKVLAPMPGKLVEIHVQNGQAVSRGDALFTLEAMKMRHLVRSPKTAMVDEVLYQRGDVVSLGATVMTLDYPNETS</sequence>
<organism evidence="10">
    <name type="scientific">Compsopogon caeruleus</name>
    <dbReference type="NCBI Taxonomy" id="31354"/>
    <lineage>
        <taxon>Eukaryota</taxon>
        <taxon>Rhodophyta</taxon>
        <taxon>Compsopogonophyceae</taxon>
        <taxon>Compsopogonales</taxon>
        <taxon>Compsopogonaceae</taxon>
        <taxon>Compsopogon</taxon>
    </lineage>
</organism>
<dbReference type="InterPro" id="IPR011054">
    <property type="entry name" value="Rudment_hybrid_motif"/>
</dbReference>
<dbReference type="GO" id="GO:0005739">
    <property type="term" value="C:mitochondrion"/>
    <property type="evidence" value="ECO:0007669"/>
    <property type="project" value="TreeGrafter"/>
</dbReference>
<dbReference type="GO" id="GO:0046872">
    <property type="term" value="F:metal ion binding"/>
    <property type="evidence" value="ECO:0007669"/>
    <property type="project" value="InterPro"/>
</dbReference>
<evidence type="ECO:0000256" key="1">
    <source>
        <dbReference type="ARBA" id="ARBA00001953"/>
    </source>
</evidence>
<dbReference type="Gene3D" id="2.40.50.100">
    <property type="match status" value="1"/>
</dbReference>
<dbReference type="SUPFAM" id="SSF56059">
    <property type="entry name" value="Glutathione synthetase ATP-binding domain-like"/>
    <property type="match status" value="1"/>
</dbReference>
<dbReference type="InterPro" id="IPR005482">
    <property type="entry name" value="Biotin_COase_C"/>
</dbReference>
<evidence type="ECO:0000256" key="3">
    <source>
        <dbReference type="ARBA" id="ARBA00022741"/>
    </source>
</evidence>
<feature type="domain" description="Biotin carboxylation" evidence="9">
    <location>
        <begin position="1"/>
        <end position="340"/>
    </location>
</feature>
<dbReference type="InterPro" id="IPR011764">
    <property type="entry name" value="Biotin_carboxylation_dom"/>
</dbReference>
<keyword evidence="3 6" id="KW-0547">Nucleotide-binding</keyword>
<dbReference type="AlphaFoldDB" id="A0A7S1XG67"/>
<keyword evidence="5" id="KW-0092">Biotin</keyword>
<dbReference type="Pfam" id="PF02785">
    <property type="entry name" value="Biotin_carb_C"/>
    <property type="match status" value="1"/>
</dbReference>
<feature type="domain" description="Lipoyl-binding" evidence="7">
    <location>
        <begin position="516"/>
        <end position="591"/>
    </location>
</feature>
<dbReference type="EMBL" id="HBGH01013460">
    <property type="protein sequence ID" value="CAD9235477.1"/>
    <property type="molecule type" value="Transcribed_RNA"/>
</dbReference>
<dbReference type="Pfam" id="PF02786">
    <property type="entry name" value="CPSase_L_D2"/>
    <property type="match status" value="1"/>
</dbReference>
<evidence type="ECO:0000259" key="9">
    <source>
        <dbReference type="PROSITE" id="PS50979"/>
    </source>
</evidence>
<dbReference type="SMART" id="SM00878">
    <property type="entry name" value="Biotin_carb_C"/>
    <property type="match status" value="1"/>
</dbReference>
<dbReference type="InterPro" id="IPR005479">
    <property type="entry name" value="CPAse_ATP-bd"/>
</dbReference>
<dbReference type="PANTHER" id="PTHR18866">
    <property type="entry name" value="CARBOXYLASE:PYRUVATE/ACETYL-COA/PROPIONYL-COA CARBOXYLASE"/>
    <property type="match status" value="1"/>
</dbReference>
<dbReference type="PROSITE" id="PS50979">
    <property type="entry name" value="BC"/>
    <property type="match status" value="1"/>
</dbReference>
<dbReference type="InterPro" id="IPR011761">
    <property type="entry name" value="ATP-grasp"/>
</dbReference>
<dbReference type="InterPro" id="IPR001882">
    <property type="entry name" value="Biotin_BS"/>
</dbReference>
<comment type="cofactor">
    <cofactor evidence="1">
        <name>biotin</name>
        <dbReference type="ChEBI" id="CHEBI:57586"/>
    </cofactor>
</comment>
<feature type="domain" description="ATP-grasp" evidence="8">
    <location>
        <begin position="8"/>
        <end position="208"/>
    </location>
</feature>
<evidence type="ECO:0000259" key="7">
    <source>
        <dbReference type="PROSITE" id="PS50968"/>
    </source>
</evidence>
<dbReference type="GO" id="GO:0004485">
    <property type="term" value="F:methylcrotonoyl-CoA carboxylase activity"/>
    <property type="evidence" value="ECO:0007669"/>
    <property type="project" value="TreeGrafter"/>
</dbReference>
<protein>
    <submittedName>
        <fullName evidence="10">Uncharacterized protein</fullName>
    </submittedName>
</protein>
<dbReference type="PROSITE" id="PS00188">
    <property type="entry name" value="BIOTIN"/>
    <property type="match status" value="1"/>
</dbReference>
<evidence type="ECO:0000256" key="4">
    <source>
        <dbReference type="ARBA" id="ARBA00022840"/>
    </source>
</evidence>
<dbReference type="SUPFAM" id="SSF51230">
    <property type="entry name" value="Single hybrid motif"/>
    <property type="match status" value="1"/>
</dbReference>
<keyword evidence="2" id="KW-0436">Ligase</keyword>
<keyword evidence="4 6" id="KW-0067">ATP-binding</keyword>
<dbReference type="Pfam" id="PF00364">
    <property type="entry name" value="Biotin_lipoyl"/>
    <property type="match status" value="1"/>
</dbReference>
<dbReference type="InterPro" id="IPR000089">
    <property type="entry name" value="Biotin_lipoyl"/>
</dbReference>
<dbReference type="InterPro" id="IPR011053">
    <property type="entry name" value="Single_hybrid_motif"/>
</dbReference>